<comment type="subunit">
    <text evidence="2">Component of a fungal signal recognition particle (SRP) complex that consists of a 7SL RNA molecule (scR1) and at least six protein subunits: SRP72, SRP68, SRP54, SEC65, SRP21 and SRP14.</text>
</comment>
<dbReference type="EMBL" id="CAJHIT010000009">
    <property type="protein sequence ID" value="CAD6505058.1"/>
    <property type="molecule type" value="Genomic_DNA"/>
</dbReference>
<evidence type="ECO:0000313" key="5">
    <source>
        <dbReference type="Proteomes" id="UP000683417"/>
    </source>
</evidence>
<organism evidence="4 5">
    <name type="scientific">Blumeria graminis f. sp. triticale</name>
    <dbReference type="NCBI Taxonomy" id="1689686"/>
    <lineage>
        <taxon>Eukaryota</taxon>
        <taxon>Fungi</taxon>
        <taxon>Dikarya</taxon>
        <taxon>Ascomycota</taxon>
        <taxon>Pezizomycotina</taxon>
        <taxon>Leotiomycetes</taxon>
        <taxon>Erysiphales</taxon>
        <taxon>Erysiphaceae</taxon>
        <taxon>Blumeria</taxon>
    </lineage>
</organism>
<sequence>MFTGHLSHEDFFAQLSLLFESPRQKNHGSVYLTQKPMTYNTTSPAQSKDSLAQENHPTTPLPIIVRASNGKSKEKKDKKIKLSTIVEADSLEAFFTKYAEVCKGGMSGMKKRDRSKAKEKLKAKKKRTEAAAVVAELKKT</sequence>
<dbReference type="PANTHER" id="PTHR12013">
    <property type="entry name" value="SIGNAL RECOGNITION PARTICLE 14 KD PROTEIN"/>
    <property type="match status" value="1"/>
</dbReference>
<comment type="subcellular location">
    <subcellularLocation>
        <location evidence="2">Cytoplasm</location>
    </subcellularLocation>
</comment>
<dbReference type="GO" id="GO:0030942">
    <property type="term" value="F:endoplasmic reticulum signal peptide binding"/>
    <property type="evidence" value="ECO:0007669"/>
    <property type="project" value="UniProtKB-UniRule"/>
</dbReference>
<protein>
    <recommendedName>
        <fullName evidence="2">Signal recognition particle subunit SRP14</fullName>
    </recommendedName>
    <alternativeName>
        <fullName evidence="2">Signal recognition particle 14 kDa protein</fullName>
    </alternativeName>
</protein>
<reference evidence="4" key="1">
    <citation type="submission" date="2020-10" db="EMBL/GenBank/DDBJ databases">
        <authorList>
            <person name="Muller C M."/>
        </authorList>
    </citation>
    <scope>NUCLEOTIDE SEQUENCE</scope>
    <source>
        <strain evidence="4">THUN-12</strain>
    </source>
</reference>
<dbReference type="GO" id="GO:0008312">
    <property type="term" value="F:7S RNA binding"/>
    <property type="evidence" value="ECO:0007669"/>
    <property type="project" value="UniProtKB-UniRule"/>
</dbReference>
<feature type="region of interest" description="Disordered" evidence="3">
    <location>
        <begin position="32"/>
        <end position="75"/>
    </location>
</feature>
<name>A0A9W4GHM6_BLUGR</name>
<dbReference type="InterPro" id="IPR003210">
    <property type="entry name" value="Signal_recog_particle_SRP14"/>
</dbReference>
<keyword evidence="1 2" id="KW-0733">Signal recognition particle</keyword>
<evidence type="ECO:0000256" key="2">
    <source>
        <dbReference type="RuleBase" id="RU368100"/>
    </source>
</evidence>
<comment type="caution">
    <text evidence="4">The sequence shown here is derived from an EMBL/GenBank/DDBJ whole genome shotgun (WGS) entry which is preliminary data.</text>
</comment>
<dbReference type="Pfam" id="PF02290">
    <property type="entry name" value="SRP14"/>
    <property type="match status" value="1"/>
</dbReference>
<evidence type="ECO:0000256" key="1">
    <source>
        <dbReference type="ARBA" id="ARBA00023135"/>
    </source>
</evidence>
<dbReference type="GO" id="GO:0005786">
    <property type="term" value="C:signal recognition particle, endoplasmic reticulum targeting"/>
    <property type="evidence" value="ECO:0007669"/>
    <property type="project" value="UniProtKB-UniRule"/>
</dbReference>
<proteinExistence type="inferred from homology"/>
<dbReference type="Proteomes" id="UP000683417">
    <property type="component" value="Unassembled WGS sequence"/>
</dbReference>
<keyword evidence="2" id="KW-0963">Cytoplasm</keyword>
<comment type="similarity">
    <text evidence="2">Belongs to the SRP14 family.</text>
</comment>
<accession>A0A9W4GHM6</accession>
<gene>
    <name evidence="4" type="ORF">BGTH12_LOCUS6416</name>
</gene>
<dbReference type="AlphaFoldDB" id="A0A9W4GHM6"/>
<keyword evidence="2" id="KW-0687">Ribonucleoprotein</keyword>
<feature type="compositionally biased region" description="Basic residues" evidence="3">
    <location>
        <begin position="109"/>
        <end position="125"/>
    </location>
</feature>
<comment type="function">
    <text evidence="2">Component of the signal recognition particle (SRP) complex, a ribonucleoprotein complex that mediates the cotranslational targeting of secretory and membrane proteins to the endoplasmic reticulum (ER).</text>
</comment>
<evidence type="ECO:0000313" key="4">
    <source>
        <dbReference type="EMBL" id="CAD6505058.1"/>
    </source>
</evidence>
<dbReference type="GO" id="GO:0006614">
    <property type="term" value="P:SRP-dependent cotranslational protein targeting to membrane"/>
    <property type="evidence" value="ECO:0007669"/>
    <property type="project" value="UniProtKB-UniRule"/>
</dbReference>
<evidence type="ECO:0000256" key="3">
    <source>
        <dbReference type="SAM" id="MobiDB-lite"/>
    </source>
</evidence>
<feature type="region of interest" description="Disordered" evidence="3">
    <location>
        <begin position="106"/>
        <end position="125"/>
    </location>
</feature>
<keyword evidence="2" id="KW-0694">RNA-binding</keyword>
<feature type="compositionally biased region" description="Polar residues" evidence="3">
    <location>
        <begin position="32"/>
        <end position="58"/>
    </location>
</feature>